<gene>
    <name evidence="1" type="ORF">ABZ510_03230</name>
</gene>
<dbReference type="Pfam" id="PF10117">
    <property type="entry name" value="McrBC"/>
    <property type="match status" value="1"/>
</dbReference>
<proteinExistence type="predicted"/>
<dbReference type="EMBL" id="JBEYBF010000002">
    <property type="protein sequence ID" value="MEU1950849.1"/>
    <property type="molecule type" value="Genomic_DNA"/>
</dbReference>
<evidence type="ECO:0000313" key="1">
    <source>
        <dbReference type="EMBL" id="MEU1950849.1"/>
    </source>
</evidence>
<sequence length="405" mass="44062">MIVPEDHLTVSDHARLTGSDTGRRICAATPHRDGWRVTAGAIVGVLRLARIQLNIGPKVAFTGNSLLRWTAYAMNVPVPHEATTRAWQTDRTGFTDLVAAALLAECRSLLGYGLRRDYVRNARTSPVLRGRLDVMAQATKRYGMLDTLHVHTFDREIDIWENRLCGHALIAAGKAVTDPRLARELVAIAKEFPISGSPAAVLRAQLRARYTPLNIRYRPAHLWAGLIVRGGGVTDLLIDAGDAADSLLLDMPRLWERVVVRLTSDSAPASATSVAPTGRSSIKIHGDLSKPSSFRPDVLFRIQRADADAMLPIDAKYKQYHRDSLTAADLHQLLTYVAGYAPEESPTAAIIHPAPDSGGSRTVRVHGNGRELGAIRVIGVDTAMPPAAAVEWLGAKLWTDGSRTQ</sequence>
<dbReference type="RefSeq" id="WP_356958522.1">
    <property type="nucleotide sequence ID" value="NZ_JBEYBD010000013.1"/>
</dbReference>
<dbReference type="Proteomes" id="UP001550628">
    <property type="component" value="Unassembled WGS sequence"/>
</dbReference>
<dbReference type="PANTHER" id="PTHR38733:SF1">
    <property type="entry name" value="TYPE IV METHYL-DIRECTED RESTRICTION ENZYME ECOKMCRBC"/>
    <property type="match status" value="1"/>
</dbReference>
<accession>A0ABV2WIY3</accession>
<protein>
    <recommendedName>
        <fullName evidence="3">PE-PGRS family protein</fullName>
    </recommendedName>
</protein>
<organism evidence="1 2">
    <name type="scientific">Nocardia rhamnosiphila</name>
    <dbReference type="NCBI Taxonomy" id="426716"/>
    <lineage>
        <taxon>Bacteria</taxon>
        <taxon>Bacillati</taxon>
        <taxon>Actinomycetota</taxon>
        <taxon>Actinomycetes</taxon>
        <taxon>Mycobacteriales</taxon>
        <taxon>Nocardiaceae</taxon>
        <taxon>Nocardia</taxon>
    </lineage>
</organism>
<keyword evidence="2" id="KW-1185">Reference proteome</keyword>
<reference evidence="1 2" key="1">
    <citation type="submission" date="2024-06" db="EMBL/GenBank/DDBJ databases">
        <title>The Natural Products Discovery Center: Release of the First 8490 Sequenced Strains for Exploring Actinobacteria Biosynthetic Diversity.</title>
        <authorList>
            <person name="Kalkreuter E."/>
            <person name="Kautsar S.A."/>
            <person name="Yang D."/>
            <person name="Bader C.D."/>
            <person name="Teijaro C.N."/>
            <person name="Fluegel L."/>
            <person name="Davis C.M."/>
            <person name="Simpson J.R."/>
            <person name="Lauterbach L."/>
            <person name="Steele A.D."/>
            <person name="Gui C."/>
            <person name="Meng S."/>
            <person name="Li G."/>
            <person name="Viehrig K."/>
            <person name="Ye F."/>
            <person name="Su P."/>
            <person name="Kiefer A.F."/>
            <person name="Nichols A."/>
            <person name="Cepeda A.J."/>
            <person name="Yan W."/>
            <person name="Fan B."/>
            <person name="Jiang Y."/>
            <person name="Adhikari A."/>
            <person name="Zheng C.-J."/>
            <person name="Schuster L."/>
            <person name="Cowan T.M."/>
            <person name="Smanski M.J."/>
            <person name="Chevrette M.G."/>
            <person name="De Carvalho L.P.S."/>
            <person name="Shen B."/>
        </authorList>
    </citation>
    <scope>NUCLEOTIDE SEQUENCE [LARGE SCALE GENOMIC DNA]</scope>
    <source>
        <strain evidence="1 2">NPDC019708</strain>
    </source>
</reference>
<comment type="caution">
    <text evidence="1">The sequence shown here is derived from an EMBL/GenBank/DDBJ whole genome shotgun (WGS) entry which is preliminary data.</text>
</comment>
<dbReference type="InterPro" id="IPR019292">
    <property type="entry name" value="McrC"/>
</dbReference>
<name>A0ABV2WIY3_9NOCA</name>
<evidence type="ECO:0000313" key="2">
    <source>
        <dbReference type="Proteomes" id="UP001550628"/>
    </source>
</evidence>
<evidence type="ECO:0008006" key="3">
    <source>
        <dbReference type="Google" id="ProtNLM"/>
    </source>
</evidence>
<dbReference type="PANTHER" id="PTHR38733">
    <property type="entry name" value="PROTEIN MCRC"/>
    <property type="match status" value="1"/>
</dbReference>